<dbReference type="Proteomes" id="UP000008370">
    <property type="component" value="Unassembled WGS sequence"/>
</dbReference>
<dbReference type="SUPFAM" id="SSF50129">
    <property type="entry name" value="GroES-like"/>
    <property type="match status" value="1"/>
</dbReference>
<keyword evidence="2" id="KW-1185">Reference proteome</keyword>
<proteinExistence type="predicted"/>
<evidence type="ECO:0000313" key="2">
    <source>
        <dbReference type="Proteomes" id="UP000008370"/>
    </source>
</evidence>
<dbReference type="InterPro" id="IPR011032">
    <property type="entry name" value="GroES-like_sf"/>
</dbReference>
<reference evidence="1 2" key="1">
    <citation type="journal article" date="2012" name="BMC Genomics">
        <title>Comparative genomics of the white-rot fungi, Phanerochaete carnosa and P. chrysosporium, to elucidate the genetic basis of the distinct wood types they colonize.</title>
        <authorList>
            <person name="Suzuki H."/>
            <person name="MacDonald J."/>
            <person name="Syed K."/>
            <person name="Salamov A."/>
            <person name="Hori C."/>
            <person name="Aerts A."/>
            <person name="Henrissat B."/>
            <person name="Wiebenga A."/>
            <person name="vanKuyk P.A."/>
            <person name="Barry K."/>
            <person name="Lindquist E."/>
            <person name="LaButti K."/>
            <person name="Lapidus A."/>
            <person name="Lucas S."/>
            <person name="Coutinho P."/>
            <person name="Gong Y."/>
            <person name="Samejima M."/>
            <person name="Mahadevan R."/>
            <person name="Abou-Zaid M."/>
            <person name="de Vries R.P."/>
            <person name="Igarashi K."/>
            <person name="Yadav J.S."/>
            <person name="Grigoriev I.V."/>
            <person name="Master E.R."/>
        </authorList>
    </citation>
    <scope>NUCLEOTIDE SEQUENCE [LARGE SCALE GENOMIC DNA]</scope>
    <source>
        <strain evidence="1 2">HHB-10118-sp</strain>
    </source>
</reference>
<dbReference type="OrthoDB" id="3233595at2759"/>
<dbReference type="KEGG" id="pco:PHACADRAFT_253069"/>
<dbReference type="HOGENOM" id="CLU_2671864_0_0_1"/>
<sequence length="75" mass="8380">MSTQKALYLLEPKGQYAVQERDIQEPGPGEVLVEIHATALNPSTGRFRYSTCSSRTTLPFSVQTPQASLRRSVRE</sequence>
<accession>K5X6U3</accession>
<evidence type="ECO:0000313" key="1">
    <source>
        <dbReference type="EMBL" id="EKM58607.1"/>
    </source>
</evidence>
<dbReference type="RefSeq" id="XP_007393913.1">
    <property type="nucleotide sequence ID" value="XM_007393851.1"/>
</dbReference>
<dbReference type="GeneID" id="18915660"/>
<name>K5X6U3_PHACS</name>
<dbReference type="EMBL" id="JH930470">
    <property type="protein sequence ID" value="EKM58607.1"/>
    <property type="molecule type" value="Genomic_DNA"/>
</dbReference>
<protein>
    <submittedName>
        <fullName evidence="1">Uncharacterized protein</fullName>
    </submittedName>
</protein>
<gene>
    <name evidence="1" type="ORF">PHACADRAFT_253069</name>
</gene>
<organism evidence="1 2">
    <name type="scientific">Phanerochaete carnosa (strain HHB-10118-sp)</name>
    <name type="common">White-rot fungus</name>
    <name type="synonym">Peniophora carnosa</name>
    <dbReference type="NCBI Taxonomy" id="650164"/>
    <lineage>
        <taxon>Eukaryota</taxon>
        <taxon>Fungi</taxon>
        <taxon>Dikarya</taxon>
        <taxon>Basidiomycota</taxon>
        <taxon>Agaricomycotina</taxon>
        <taxon>Agaricomycetes</taxon>
        <taxon>Polyporales</taxon>
        <taxon>Phanerochaetaceae</taxon>
        <taxon>Phanerochaete</taxon>
    </lineage>
</organism>
<dbReference type="Gene3D" id="3.90.180.10">
    <property type="entry name" value="Medium-chain alcohol dehydrogenases, catalytic domain"/>
    <property type="match status" value="1"/>
</dbReference>
<dbReference type="AlphaFoldDB" id="K5X6U3"/>
<dbReference type="InParanoid" id="K5X6U3"/>